<feature type="non-terminal residue" evidence="2">
    <location>
        <position position="1"/>
    </location>
</feature>
<gene>
    <name evidence="2" type="ORF">M153_17590001</name>
    <name evidence="1" type="ORF">M153_17630001</name>
</gene>
<keyword evidence="3" id="KW-1185">Reference proteome</keyword>
<comment type="caution">
    <text evidence="2">The sequence shown here is derived from an EMBL/GenBank/DDBJ whole genome shotgun (WGS) entry which is preliminary data.</text>
</comment>
<evidence type="ECO:0000313" key="1">
    <source>
        <dbReference type="EMBL" id="KRH93017.1"/>
    </source>
</evidence>
<dbReference type="VEuPathDB" id="MicrosporidiaDB:M153_17630001"/>
<dbReference type="VEuPathDB" id="MicrosporidiaDB:M153_17590001"/>
<dbReference type="EMBL" id="LGUB01000528">
    <property type="protein sequence ID" value="KRH93019.1"/>
    <property type="molecule type" value="Genomic_DNA"/>
</dbReference>
<sequence>IKRKTDVSFASFTREAIMTQKIALNMIKTFTKIKTRQIYDLKSKTILLVLH</sequence>
<organism evidence="2 3">
    <name type="scientific">Pseudoloma neurophilia</name>
    <dbReference type="NCBI Taxonomy" id="146866"/>
    <lineage>
        <taxon>Eukaryota</taxon>
        <taxon>Fungi</taxon>
        <taxon>Fungi incertae sedis</taxon>
        <taxon>Microsporidia</taxon>
        <taxon>Pseudoloma</taxon>
    </lineage>
</organism>
<accession>A0A0R0M3R5</accession>
<evidence type="ECO:0000313" key="3">
    <source>
        <dbReference type="Proteomes" id="UP000051530"/>
    </source>
</evidence>
<protein>
    <submittedName>
        <fullName evidence="2">Uncharacterized protein</fullName>
    </submittedName>
</protein>
<dbReference type="Proteomes" id="UP000051530">
    <property type="component" value="Unassembled WGS sequence"/>
</dbReference>
<evidence type="ECO:0000313" key="2">
    <source>
        <dbReference type="EMBL" id="KRH93019.1"/>
    </source>
</evidence>
<name>A0A0R0M3R5_9MICR</name>
<proteinExistence type="predicted"/>
<dbReference type="EMBL" id="LGUB01000529">
    <property type="protein sequence ID" value="KRH93017.1"/>
    <property type="molecule type" value="Genomic_DNA"/>
</dbReference>
<reference evidence="2 3" key="1">
    <citation type="submission" date="2015-07" db="EMBL/GenBank/DDBJ databases">
        <title>The genome of Pseudoloma neurophilia, a relevant intracellular parasite of the zebrafish.</title>
        <authorList>
            <person name="Ndikumana S."/>
            <person name="Pelin A."/>
            <person name="Sanders J."/>
            <person name="Corradi N."/>
        </authorList>
    </citation>
    <scope>NUCLEOTIDE SEQUENCE [LARGE SCALE GENOMIC DNA]</scope>
    <source>
        <strain evidence="2 3">MK1</strain>
    </source>
</reference>
<dbReference type="AlphaFoldDB" id="A0A0R0M3R5"/>